<sequence>MMKHGEITPLHITSQSDTLCVKGGHITMNNKPRRAVIYNQKKSKKHCPMYVSVKHLVTEADWKNLMGCKLQMFTINIFKIFIQ</sequence>
<proteinExistence type="predicted"/>
<dbReference type="AlphaFoldDB" id="A0A0E9TVK8"/>
<dbReference type="EMBL" id="GBXM01044613">
    <property type="protein sequence ID" value="JAH63964.1"/>
    <property type="molecule type" value="Transcribed_RNA"/>
</dbReference>
<name>A0A0E9TVK8_ANGAN</name>
<accession>A0A0E9TVK8</accession>
<dbReference type="EMBL" id="GBXM01051075">
    <property type="protein sequence ID" value="JAH57502.1"/>
    <property type="molecule type" value="Transcribed_RNA"/>
</dbReference>
<reference evidence="1" key="1">
    <citation type="submission" date="2014-11" db="EMBL/GenBank/DDBJ databases">
        <authorList>
            <person name="Amaro Gonzalez C."/>
        </authorList>
    </citation>
    <scope>NUCLEOTIDE SEQUENCE</scope>
</reference>
<protein>
    <submittedName>
        <fullName evidence="1">Uncharacterized protein</fullName>
    </submittedName>
</protein>
<reference evidence="1" key="2">
    <citation type="journal article" date="2015" name="Fish Shellfish Immunol.">
        <title>Early steps in the European eel (Anguilla anguilla)-Vibrio vulnificus interaction in the gills: Role of the RtxA13 toxin.</title>
        <authorList>
            <person name="Callol A."/>
            <person name="Pajuelo D."/>
            <person name="Ebbesson L."/>
            <person name="Teles M."/>
            <person name="MacKenzie S."/>
            <person name="Amaro C."/>
        </authorList>
    </citation>
    <scope>NUCLEOTIDE SEQUENCE</scope>
</reference>
<evidence type="ECO:0000313" key="1">
    <source>
        <dbReference type="EMBL" id="JAH57502.1"/>
    </source>
</evidence>
<organism evidence="1">
    <name type="scientific">Anguilla anguilla</name>
    <name type="common">European freshwater eel</name>
    <name type="synonym">Muraena anguilla</name>
    <dbReference type="NCBI Taxonomy" id="7936"/>
    <lineage>
        <taxon>Eukaryota</taxon>
        <taxon>Metazoa</taxon>
        <taxon>Chordata</taxon>
        <taxon>Craniata</taxon>
        <taxon>Vertebrata</taxon>
        <taxon>Euteleostomi</taxon>
        <taxon>Actinopterygii</taxon>
        <taxon>Neopterygii</taxon>
        <taxon>Teleostei</taxon>
        <taxon>Anguilliformes</taxon>
        <taxon>Anguillidae</taxon>
        <taxon>Anguilla</taxon>
    </lineage>
</organism>